<gene>
    <name evidence="7" type="ORF">G0Q06_12430</name>
</gene>
<evidence type="ECO:0000256" key="2">
    <source>
        <dbReference type="ARBA" id="ARBA00022481"/>
    </source>
</evidence>
<dbReference type="RefSeq" id="WP_163966567.1">
    <property type="nucleotide sequence ID" value="NZ_JAAGNX010000003.1"/>
</dbReference>
<evidence type="ECO:0000313" key="7">
    <source>
        <dbReference type="EMBL" id="NDV63264.1"/>
    </source>
</evidence>
<evidence type="ECO:0000256" key="6">
    <source>
        <dbReference type="SAM" id="Phobius"/>
    </source>
</evidence>
<keyword evidence="4 6" id="KW-1133">Transmembrane helix</keyword>
<dbReference type="Gene3D" id="3.30.700.10">
    <property type="entry name" value="Glycoprotein, Type 4 Pilin"/>
    <property type="match status" value="1"/>
</dbReference>
<reference evidence="7 8" key="1">
    <citation type="submission" date="2020-02" db="EMBL/GenBank/DDBJ databases">
        <title>Albibacoteraceae fam. nov., the first described family within the subdivision 4 Verrucomicrobia.</title>
        <authorList>
            <person name="Xi F."/>
        </authorList>
    </citation>
    <scope>NUCLEOTIDE SEQUENCE [LARGE SCALE GENOMIC DNA]</scope>
    <source>
        <strain evidence="7 8">CK1056</strain>
    </source>
</reference>
<dbReference type="NCBIfam" id="TIGR02532">
    <property type="entry name" value="IV_pilin_GFxxxE"/>
    <property type="match status" value="1"/>
</dbReference>
<evidence type="ECO:0000256" key="5">
    <source>
        <dbReference type="ARBA" id="ARBA00023136"/>
    </source>
</evidence>
<dbReference type="PRINTS" id="PR00813">
    <property type="entry name" value="BCTERIALGSPG"/>
</dbReference>
<comment type="caution">
    <text evidence="7">The sequence shown here is derived from an EMBL/GenBank/DDBJ whole genome shotgun (WGS) entry which is preliminary data.</text>
</comment>
<organism evidence="7 8">
    <name type="scientific">Oceanipulchritudo coccoides</name>
    <dbReference type="NCBI Taxonomy" id="2706888"/>
    <lineage>
        <taxon>Bacteria</taxon>
        <taxon>Pseudomonadati</taxon>
        <taxon>Verrucomicrobiota</taxon>
        <taxon>Opitutia</taxon>
        <taxon>Puniceicoccales</taxon>
        <taxon>Oceanipulchritudinaceae</taxon>
        <taxon>Oceanipulchritudo</taxon>
    </lineage>
</organism>
<dbReference type="InterPro" id="IPR045584">
    <property type="entry name" value="Pilin-like"/>
</dbReference>
<keyword evidence="5 6" id="KW-0472">Membrane</keyword>
<evidence type="ECO:0000256" key="1">
    <source>
        <dbReference type="ARBA" id="ARBA00004167"/>
    </source>
</evidence>
<dbReference type="PANTHER" id="PTHR30093:SF44">
    <property type="entry name" value="TYPE II SECRETION SYSTEM CORE PROTEIN G"/>
    <property type="match status" value="1"/>
</dbReference>
<dbReference type="PANTHER" id="PTHR30093">
    <property type="entry name" value="GENERAL SECRETION PATHWAY PROTEIN G"/>
    <property type="match status" value="1"/>
</dbReference>
<dbReference type="InterPro" id="IPR000983">
    <property type="entry name" value="Bac_GSPG_pilin"/>
</dbReference>
<dbReference type="GO" id="GO:0015628">
    <property type="term" value="P:protein secretion by the type II secretion system"/>
    <property type="evidence" value="ECO:0007669"/>
    <property type="project" value="InterPro"/>
</dbReference>
<dbReference type="InterPro" id="IPR012902">
    <property type="entry name" value="N_methyl_site"/>
</dbReference>
<keyword evidence="3 6" id="KW-0812">Transmembrane</keyword>
<evidence type="ECO:0000256" key="4">
    <source>
        <dbReference type="ARBA" id="ARBA00022989"/>
    </source>
</evidence>
<proteinExistence type="predicted"/>
<feature type="transmembrane region" description="Helical" evidence="6">
    <location>
        <begin position="12"/>
        <end position="36"/>
    </location>
</feature>
<evidence type="ECO:0000313" key="8">
    <source>
        <dbReference type="Proteomes" id="UP000478417"/>
    </source>
</evidence>
<dbReference type="SUPFAM" id="SSF54523">
    <property type="entry name" value="Pili subunits"/>
    <property type="match status" value="1"/>
</dbReference>
<dbReference type="AlphaFoldDB" id="A0A6B2M570"/>
<dbReference type="Proteomes" id="UP000478417">
    <property type="component" value="Unassembled WGS sequence"/>
</dbReference>
<protein>
    <submittedName>
        <fullName evidence="7">Prepilin-type N-terminal cleavage/methylation domain-containing protein</fullName>
    </submittedName>
</protein>
<dbReference type="GO" id="GO:0015627">
    <property type="term" value="C:type II protein secretion system complex"/>
    <property type="evidence" value="ECO:0007669"/>
    <property type="project" value="InterPro"/>
</dbReference>
<keyword evidence="2" id="KW-0488">Methylation</keyword>
<evidence type="ECO:0000256" key="3">
    <source>
        <dbReference type="ARBA" id="ARBA00022692"/>
    </source>
</evidence>
<comment type="subcellular location">
    <subcellularLocation>
        <location evidence="1">Membrane</location>
        <topology evidence="1">Single-pass membrane protein</topology>
    </subcellularLocation>
</comment>
<dbReference type="EMBL" id="JAAGNX010000003">
    <property type="protein sequence ID" value="NDV63264.1"/>
    <property type="molecule type" value="Genomic_DNA"/>
</dbReference>
<dbReference type="Pfam" id="PF07963">
    <property type="entry name" value="N_methyl"/>
    <property type="match status" value="1"/>
</dbReference>
<keyword evidence="8" id="KW-1185">Reference proteome</keyword>
<dbReference type="PROSITE" id="PS00409">
    <property type="entry name" value="PROKAR_NTER_METHYL"/>
    <property type="match status" value="1"/>
</dbReference>
<sequence length="154" mass="16726">MKFQIPRKKSGFTLVETMITVTIIGLLTSVSVPAVMSAKDRALAVSLANDFRTYAAAFEIYALEEGSWPADGLPGSIPAGMEDQLPKFAETTYQNGKWDWEHNAVGVTAGVSLRLSSIDEKVLTRIDEMLDDGNLTAGKFRKTNGNGVTLVLEE</sequence>
<accession>A0A6B2M570</accession>
<name>A0A6B2M570_9BACT</name>
<dbReference type="GO" id="GO:0016020">
    <property type="term" value="C:membrane"/>
    <property type="evidence" value="ECO:0007669"/>
    <property type="project" value="UniProtKB-SubCell"/>
</dbReference>